<dbReference type="SUPFAM" id="SSF47413">
    <property type="entry name" value="lambda repressor-like DNA-binding domains"/>
    <property type="match status" value="1"/>
</dbReference>
<evidence type="ECO:0000256" key="1">
    <source>
        <dbReference type="ARBA" id="ARBA00023125"/>
    </source>
</evidence>
<reference evidence="3 4" key="1">
    <citation type="submission" date="2019-09" db="EMBL/GenBank/DDBJ databases">
        <title>Characterisation of the sponge microbiome using genome-centric metagenomics.</title>
        <authorList>
            <person name="Engelberts J.P."/>
            <person name="Robbins S.J."/>
            <person name="De Goeij J.M."/>
            <person name="Aranda M."/>
            <person name="Bell S.C."/>
            <person name="Webster N.S."/>
        </authorList>
    </citation>
    <scope>NUCLEOTIDE SEQUENCE [LARGE SCALE GENOMIC DNA]</scope>
    <source>
        <strain evidence="3">SB0662_bin_43</strain>
    </source>
</reference>
<dbReference type="InterPro" id="IPR010982">
    <property type="entry name" value="Lambda_DNA-bd_dom_sf"/>
</dbReference>
<protein>
    <submittedName>
        <fullName evidence="3">DUF4065 domain-containing protein</fullName>
    </submittedName>
</protein>
<name>A0A845DC90_9BACT</name>
<dbReference type="CDD" id="cd00093">
    <property type="entry name" value="HTH_XRE"/>
    <property type="match status" value="1"/>
</dbReference>
<dbReference type="Pfam" id="PF01381">
    <property type="entry name" value="HTH_3"/>
    <property type="match status" value="1"/>
</dbReference>
<dbReference type="PROSITE" id="PS50943">
    <property type="entry name" value="HTH_CROC1"/>
    <property type="match status" value="1"/>
</dbReference>
<gene>
    <name evidence="3" type="ORF">F4X82_02020</name>
</gene>
<dbReference type="EMBL" id="VXOY01000017">
    <property type="protein sequence ID" value="MYE38274.1"/>
    <property type="molecule type" value="Genomic_DNA"/>
</dbReference>
<dbReference type="InterPro" id="IPR025272">
    <property type="entry name" value="SocA_Panacea"/>
</dbReference>
<dbReference type="AlphaFoldDB" id="A0A845DC90"/>
<dbReference type="GO" id="GO:0003677">
    <property type="term" value="F:DNA binding"/>
    <property type="evidence" value="ECO:0007669"/>
    <property type="project" value="UniProtKB-KW"/>
</dbReference>
<dbReference type="SMART" id="SM00530">
    <property type="entry name" value="HTH_XRE"/>
    <property type="match status" value="1"/>
</dbReference>
<dbReference type="InterPro" id="IPR001387">
    <property type="entry name" value="Cro/C1-type_HTH"/>
</dbReference>
<comment type="caution">
    <text evidence="3">The sequence shown here is derived from an EMBL/GenBank/DDBJ whole genome shotgun (WGS) entry which is preliminary data.</text>
</comment>
<dbReference type="Pfam" id="PF13274">
    <property type="entry name" value="SocA_Panacea"/>
    <property type="match status" value="1"/>
</dbReference>
<keyword evidence="1" id="KW-0238">DNA-binding</keyword>
<proteinExistence type="predicted"/>
<evidence type="ECO:0000313" key="4">
    <source>
        <dbReference type="Proteomes" id="UP000449092"/>
    </source>
</evidence>
<feature type="domain" description="HTH cro/C1-type" evidence="2">
    <location>
        <begin position="6"/>
        <end position="60"/>
    </location>
</feature>
<sequence length="256" mass="30155">MLKDFIIKKRLEKGMSQEYVASIIGVSRPTYIEIEKGNRDLTITEAKKVASLFDLSLTNLLQEKDLAHKVVIHDDSAESGRQDMEIRVQKKDLEKFKQVFLYILNTVGSKPNVGETVIHKILYFIDFDYYEKYEENLMGLKYVKNHHGPTSVELGSLIEKMKEDGEIEEVKSKFFKYEQKKYLPHKEPDMRVLSAQEKEHIDHELSRFQDKTATYMRNYSHGDIPWIGTEEGKMIPYESVFYRDDNYSQKEYDDEL</sequence>
<evidence type="ECO:0000259" key="2">
    <source>
        <dbReference type="PROSITE" id="PS50943"/>
    </source>
</evidence>
<accession>A0A845DC90</accession>
<dbReference type="PANTHER" id="PTHR46558">
    <property type="entry name" value="TRACRIPTIONAL REGULATORY PROTEIN-RELATED-RELATED"/>
    <property type="match status" value="1"/>
</dbReference>
<dbReference type="PANTHER" id="PTHR46558:SF11">
    <property type="entry name" value="HTH-TYPE TRANSCRIPTIONAL REGULATOR XRE"/>
    <property type="match status" value="1"/>
</dbReference>
<evidence type="ECO:0000313" key="3">
    <source>
        <dbReference type="EMBL" id="MYE38274.1"/>
    </source>
</evidence>
<dbReference type="Gene3D" id="1.10.260.40">
    <property type="entry name" value="lambda repressor-like DNA-binding domains"/>
    <property type="match status" value="1"/>
</dbReference>
<dbReference type="Proteomes" id="UP000449092">
    <property type="component" value="Unassembled WGS sequence"/>
</dbReference>
<organism evidence="3 4">
    <name type="scientific">Candidatus Spechtbacteria bacterium SB0662_bin_43</name>
    <dbReference type="NCBI Taxonomy" id="2604897"/>
    <lineage>
        <taxon>Bacteria</taxon>
        <taxon>Candidatus Spechtiibacteriota</taxon>
    </lineage>
</organism>